<evidence type="ECO:0000313" key="6">
    <source>
        <dbReference type="Proteomes" id="UP000007819"/>
    </source>
</evidence>
<dbReference type="KEGG" id="api:103309581"/>
<proteinExistence type="predicted"/>
<dbReference type="GO" id="GO:0003677">
    <property type="term" value="F:DNA binding"/>
    <property type="evidence" value="ECO:0007669"/>
    <property type="project" value="UniProtKB-KW"/>
</dbReference>
<dbReference type="GeneID" id="103309581"/>
<keyword evidence="3" id="KW-0233">DNA recombination</keyword>
<keyword evidence="2" id="KW-0238">DNA-binding</keyword>
<accession>A0A8R2NKQ6</accession>
<keyword evidence="6" id="KW-1185">Reference proteome</keyword>
<dbReference type="OrthoDB" id="6615681at2759"/>
<evidence type="ECO:0000313" key="5">
    <source>
        <dbReference type="EnsemblMetazoa" id="XP_029342098.1"/>
    </source>
</evidence>
<reference evidence="5" key="2">
    <citation type="submission" date="2022-06" db="UniProtKB">
        <authorList>
            <consortium name="EnsemblMetazoa"/>
        </authorList>
    </citation>
    <scope>IDENTIFICATION</scope>
</reference>
<protein>
    <recommendedName>
        <fullName evidence="4">MULE transposase domain-containing protein</fullName>
    </recommendedName>
</protein>
<dbReference type="AlphaFoldDB" id="A0A8R2NKQ6"/>
<evidence type="ECO:0000256" key="1">
    <source>
        <dbReference type="ARBA" id="ARBA00022578"/>
    </source>
</evidence>
<dbReference type="PROSITE" id="PS01007">
    <property type="entry name" value="TRANSPOSASE_MUTATOR"/>
    <property type="match status" value="1"/>
</dbReference>
<dbReference type="InterPro" id="IPR018289">
    <property type="entry name" value="MULE_transposase_dom"/>
</dbReference>
<dbReference type="Pfam" id="PF10551">
    <property type="entry name" value="MULE"/>
    <property type="match status" value="1"/>
</dbReference>
<dbReference type="GO" id="GO:0006313">
    <property type="term" value="P:DNA transposition"/>
    <property type="evidence" value="ECO:0007669"/>
    <property type="project" value="InterPro"/>
</dbReference>
<dbReference type="InterPro" id="IPR001207">
    <property type="entry name" value="Transposase_mutator"/>
</dbReference>
<organism evidence="5 6">
    <name type="scientific">Acyrthosiphon pisum</name>
    <name type="common">Pea aphid</name>
    <dbReference type="NCBI Taxonomy" id="7029"/>
    <lineage>
        <taxon>Eukaryota</taxon>
        <taxon>Metazoa</taxon>
        <taxon>Ecdysozoa</taxon>
        <taxon>Arthropoda</taxon>
        <taxon>Hexapoda</taxon>
        <taxon>Insecta</taxon>
        <taxon>Pterygota</taxon>
        <taxon>Neoptera</taxon>
        <taxon>Paraneoptera</taxon>
        <taxon>Hemiptera</taxon>
        <taxon>Sternorrhyncha</taxon>
        <taxon>Aphidomorpha</taxon>
        <taxon>Aphidoidea</taxon>
        <taxon>Aphididae</taxon>
        <taxon>Macrosiphini</taxon>
        <taxon>Acyrthosiphon</taxon>
    </lineage>
</organism>
<name>A0A8R2NKQ6_ACYPI</name>
<dbReference type="RefSeq" id="XP_029342098.1">
    <property type="nucleotide sequence ID" value="XM_029486238.1"/>
</dbReference>
<evidence type="ECO:0000256" key="3">
    <source>
        <dbReference type="ARBA" id="ARBA00023172"/>
    </source>
</evidence>
<feature type="domain" description="MULE transposase" evidence="4">
    <location>
        <begin position="266"/>
        <end position="362"/>
    </location>
</feature>
<evidence type="ECO:0000259" key="4">
    <source>
        <dbReference type="Pfam" id="PF10551"/>
    </source>
</evidence>
<dbReference type="EnsemblMetazoa" id="XM_029486238.1">
    <property type="protein sequence ID" value="XP_029342098.1"/>
    <property type="gene ID" value="LOC103309581"/>
</dbReference>
<keyword evidence="1" id="KW-0815">Transposition</keyword>
<sequence length="394" mass="45592">MGSFNEDVLNDHTYVDIGQIAVDIEDSSDSELDEVIEENDENEEPIINYEAGNLQRNRTYRIIPGVHNNSKIYIDNLFYKYYKKSIAGNKMYLICEKQRNKKVEQYCPATAIININNEGNYLDLQPGGQNHEAVQLDMDMPFLRQAVGKRSTTIGAMSLPIRHIYNEEIISHPHGSWGYTFQQVQLRCKRMRNRRRPKIPETIQELVNLLNMQEHSEYSTTIQEPPSAFFQQALILEGVYVGAIFANIHFIQRFSEEFQLVKSAGCDGTFKTVPSTPKQLRRGSLMTFHVVYKNVSFPMVYALLTSATEETYIAFFQIVRNLLPLNYGNLTIITDYERGLMNAVTIVFPESRLQCCWFHFCQSIVRYCRRKNNLVYDLIKTNVIAANVLRMVMN</sequence>
<reference evidence="6" key="1">
    <citation type="submission" date="2010-06" db="EMBL/GenBank/DDBJ databases">
        <authorList>
            <person name="Jiang H."/>
            <person name="Abraham K."/>
            <person name="Ali S."/>
            <person name="Alsbrooks S.L."/>
            <person name="Anim B.N."/>
            <person name="Anosike U.S."/>
            <person name="Attaway T."/>
            <person name="Bandaranaike D.P."/>
            <person name="Battles P.K."/>
            <person name="Bell S.N."/>
            <person name="Bell A.V."/>
            <person name="Beltran B."/>
            <person name="Bickham C."/>
            <person name="Bustamante Y."/>
            <person name="Caleb T."/>
            <person name="Canada A."/>
            <person name="Cardenas V."/>
            <person name="Carter K."/>
            <person name="Chacko J."/>
            <person name="Chandrabose M.N."/>
            <person name="Chavez D."/>
            <person name="Chavez A."/>
            <person name="Chen L."/>
            <person name="Chu H.-S."/>
            <person name="Claassen K.J."/>
            <person name="Cockrell R."/>
            <person name="Collins M."/>
            <person name="Cooper J.A."/>
            <person name="Cree A."/>
            <person name="Curry S.M."/>
            <person name="Da Y."/>
            <person name="Dao M.D."/>
            <person name="Das B."/>
            <person name="Davila M.-L."/>
            <person name="Davy-Carroll L."/>
            <person name="Denson S."/>
            <person name="Dinh H."/>
            <person name="Ebong V.E."/>
            <person name="Edwards J.R."/>
            <person name="Egan A."/>
            <person name="El-Daye J."/>
            <person name="Escobedo L."/>
            <person name="Fernandez S."/>
            <person name="Fernando P.R."/>
            <person name="Flagg N."/>
            <person name="Forbes L.D."/>
            <person name="Fowler R.G."/>
            <person name="Fu Q."/>
            <person name="Gabisi R.A."/>
            <person name="Ganer J."/>
            <person name="Garbino Pronczuk A."/>
            <person name="Garcia R.M."/>
            <person name="Garner T."/>
            <person name="Garrett T.E."/>
            <person name="Gonzalez D.A."/>
            <person name="Hamid H."/>
            <person name="Hawkins E.S."/>
            <person name="Hirani K."/>
            <person name="Hogues M.E."/>
            <person name="Hollins B."/>
            <person name="Hsiao C.-H."/>
            <person name="Jabil R."/>
            <person name="James M.L."/>
            <person name="Jhangiani S.N."/>
            <person name="Johnson B."/>
            <person name="Johnson Q."/>
            <person name="Joshi V."/>
            <person name="Kalu J.B."/>
            <person name="Kam C."/>
            <person name="Kashfia A."/>
            <person name="Keebler J."/>
            <person name="Kisamo H."/>
            <person name="Kovar C.L."/>
            <person name="Lago L.A."/>
            <person name="Lai C.-Y."/>
            <person name="Laidlaw J."/>
            <person name="Lara F."/>
            <person name="Le T.-K."/>
            <person name="Lee S.L."/>
            <person name="Legall F.H."/>
            <person name="Lemon S.J."/>
            <person name="Lewis L.R."/>
            <person name="Li B."/>
            <person name="Liu Y."/>
            <person name="Liu Y.-S."/>
            <person name="Lopez J."/>
            <person name="Lozado R.J."/>
            <person name="Lu J."/>
            <person name="Madu R.C."/>
            <person name="Maheshwari M."/>
            <person name="Maheshwari R."/>
            <person name="Malloy K."/>
            <person name="Martinez E."/>
            <person name="Mathew T."/>
            <person name="Mercado I.C."/>
            <person name="Mercado C."/>
            <person name="Meyer B."/>
            <person name="Montgomery K."/>
            <person name="Morgan M.B."/>
            <person name="Munidasa M."/>
            <person name="Nazareth L.V."/>
            <person name="Nelson J."/>
            <person name="Ng B.M."/>
            <person name="Nguyen N.B."/>
            <person name="Nguyen P.Q."/>
            <person name="Nguyen T."/>
            <person name="Obregon M."/>
            <person name="Okwuonu G.O."/>
            <person name="Onwere C.G."/>
            <person name="Orozco G."/>
            <person name="Parra A."/>
            <person name="Patel S."/>
            <person name="Patil S."/>
            <person name="Perez A."/>
            <person name="Perez Y."/>
            <person name="Pham C."/>
            <person name="Primus E.L."/>
            <person name="Pu L.-L."/>
            <person name="Puazo M."/>
            <person name="Qin X."/>
            <person name="Quiroz J.B."/>
            <person name="Reese J."/>
            <person name="Richards S."/>
            <person name="Rives C.M."/>
            <person name="Robberts R."/>
            <person name="Ruiz S.J."/>
            <person name="Ruiz M.J."/>
            <person name="Santibanez J."/>
            <person name="Schneider B.W."/>
            <person name="Sisson I."/>
            <person name="Smith M."/>
            <person name="Sodergren E."/>
            <person name="Song X.-Z."/>
            <person name="Song B.B."/>
            <person name="Summersgill H."/>
            <person name="Thelus R."/>
            <person name="Thornton R.D."/>
            <person name="Trejos Z.Y."/>
            <person name="Usmani K."/>
            <person name="Vattathil S."/>
            <person name="Villasana D."/>
            <person name="Walker D.L."/>
            <person name="Wang S."/>
            <person name="Wang K."/>
            <person name="White C.S."/>
            <person name="Williams A.C."/>
            <person name="Williamson J."/>
            <person name="Wilson K."/>
            <person name="Woghiren I.O."/>
            <person name="Woodworth J.R."/>
            <person name="Worley K.C."/>
            <person name="Wright R.A."/>
            <person name="Wu W."/>
            <person name="Young L."/>
            <person name="Zhang L."/>
            <person name="Zhang J."/>
            <person name="Zhu Y."/>
            <person name="Muzny D.M."/>
            <person name="Weinstock G."/>
            <person name="Gibbs R.A."/>
        </authorList>
    </citation>
    <scope>NUCLEOTIDE SEQUENCE [LARGE SCALE GENOMIC DNA]</scope>
    <source>
        <strain evidence="6">LSR1</strain>
    </source>
</reference>
<dbReference type="Proteomes" id="UP000007819">
    <property type="component" value="Chromosome A1"/>
</dbReference>
<evidence type="ECO:0000256" key="2">
    <source>
        <dbReference type="ARBA" id="ARBA00023125"/>
    </source>
</evidence>
<dbReference type="GO" id="GO:0004803">
    <property type="term" value="F:transposase activity"/>
    <property type="evidence" value="ECO:0007669"/>
    <property type="project" value="InterPro"/>
</dbReference>